<comment type="similarity">
    <text evidence="1">Belongs to the PheA/TfdB FAD monooxygenase family.</text>
</comment>
<dbReference type="InterPro" id="IPR038220">
    <property type="entry name" value="PHOX_C_sf"/>
</dbReference>
<evidence type="ECO:0000256" key="1">
    <source>
        <dbReference type="ARBA" id="ARBA00007801"/>
    </source>
</evidence>
<evidence type="ECO:0000256" key="4">
    <source>
        <dbReference type="ARBA" id="ARBA00023002"/>
    </source>
</evidence>
<dbReference type="GO" id="GO:0071949">
    <property type="term" value="F:FAD binding"/>
    <property type="evidence" value="ECO:0007669"/>
    <property type="project" value="InterPro"/>
</dbReference>
<feature type="domain" description="Phenol hydroxylase-like C-terminal dimerisation" evidence="6">
    <location>
        <begin position="415"/>
        <end position="620"/>
    </location>
</feature>
<dbReference type="AlphaFoldDB" id="A0A0D7ACD1"/>
<dbReference type="InterPro" id="IPR012941">
    <property type="entry name" value="Phe_hydrox_C_dim_dom"/>
</dbReference>
<dbReference type="InterPro" id="IPR036188">
    <property type="entry name" value="FAD/NAD-bd_sf"/>
</dbReference>
<evidence type="ECO:0000313" key="7">
    <source>
        <dbReference type="EMBL" id="KIY48300.1"/>
    </source>
</evidence>
<dbReference type="InterPro" id="IPR002938">
    <property type="entry name" value="FAD-bd"/>
</dbReference>
<name>A0A0D7ACD1_9AGAR</name>
<dbReference type="Pfam" id="PF01494">
    <property type="entry name" value="FAD_binding_3"/>
    <property type="match status" value="1"/>
</dbReference>
<keyword evidence="8" id="KW-1185">Reference proteome</keyword>
<feature type="domain" description="FAD-binding" evidence="5">
    <location>
        <begin position="5"/>
        <end position="374"/>
    </location>
</feature>
<organism evidence="7 8">
    <name type="scientific">Fistulina hepatica ATCC 64428</name>
    <dbReference type="NCBI Taxonomy" id="1128425"/>
    <lineage>
        <taxon>Eukaryota</taxon>
        <taxon>Fungi</taxon>
        <taxon>Dikarya</taxon>
        <taxon>Basidiomycota</taxon>
        <taxon>Agaricomycotina</taxon>
        <taxon>Agaricomycetes</taxon>
        <taxon>Agaricomycetidae</taxon>
        <taxon>Agaricales</taxon>
        <taxon>Fistulinaceae</taxon>
        <taxon>Fistulina</taxon>
    </lineage>
</organism>
<keyword evidence="4" id="KW-0560">Oxidoreductase</keyword>
<gene>
    <name evidence="7" type="ORF">FISHEDRAFT_43602</name>
</gene>
<dbReference type="SUPFAM" id="SSF54373">
    <property type="entry name" value="FAD-linked reductases, C-terminal domain"/>
    <property type="match status" value="1"/>
</dbReference>
<keyword evidence="7" id="KW-0503">Monooxygenase</keyword>
<dbReference type="GO" id="GO:0016709">
    <property type="term" value="F:oxidoreductase activity, acting on paired donors, with incorporation or reduction of molecular oxygen, NAD(P)H as one donor, and incorporation of one atom of oxygen"/>
    <property type="evidence" value="ECO:0007669"/>
    <property type="project" value="UniProtKB-ARBA"/>
</dbReference>
<accession>A0A0D7ACD1</accession>
<proteinExistence type="inferred from homology"/>
<dbReference type="Gene3D" id="3.30.9.10">
    <property type="entry name" value="D-Amino Acid Oxidase, subunit A, domain 2"/>
    <property type="match status" value="1"/>
</dbReference>
<evidence type="ECO:0000259" key="6">
    <source>
        <dbReference type="Pfam" id="PF07976"/>
    </source>
</evidence>
<evidence type="ECO:0000313" key="8">
    <source>
        <dbReference type="Proteomes" id="UP000054144"/>
    </source>
</evidence>
<dbReference type="Gene3D" id="3.40.30.20">
    <property type="match status" value="1"/>
</dbReference>
<evidence type="ECO:0000259" key="5">
    <source>
        <dbReference type="Pfam" id="PF01494"/>
    </source>
</evidence>
<dbReference type="OrthoDB" id="1716816at2759"/>
<evidence type="ECO:0000256" key="3">
    <source>
        <dbReference type="ARBA" id="ARBA00022827"/>
    </source>
</evidence>
<dbReference type="PANTHER" id="PTHR43004">
    <property type="entry name" value="TRK SYSTEM POTASSIUM UPTAKE PROTEIN"/>
    <property type="match status" value="1"/>
</dbReference>
<keyword evidence="2" id="KW-0285">Flavoprotein</keyword>
<dbReference type="EMBL" id="KN881851">
    <property type="protein sequence ID" value="KIY48300.1"/>
    <property type="molecule type" value="Genomic_DNA"/>
</dbReference>
<dbReference type="CDD" id="cd02979">
    <property type="entry name" value="PHOX_C"/>
    <property type="match status" value="1"/>
</dbReference>
<keyword evidence="3" id="KW-0274">FAD</keyword>
<dbReference type="SUPFAM" id="SSF51905">
    <property type="entry name" value="FAD/NAD(P)-binding domain"/>
    <property type="match status" value="1"/>
</dbReference>
<sequence length="621" mass="70109">MSDDEYDVAIIGAGPAGLMLSTLLARWGHRIFHIDKNPKPTPKGKADGLNPRTLEVLENMGLLDAIWRKKPAKIYELSHWEFVPADGVLARARSVPVCLEEIDTKYDFYVGLHQGHIERVFIDEMAKYGTKVSRPWEVVDFMVDEETDADYPVEVSVRKVVEDGQDSEKKTIRARYLFGGDGARSFVRQRLGYQMLHRDPTEYAWAVVDGVVNTDFPDIRVGSTIVSPEGSILIIPREEGLNRLYIQLKTDPDKSVHDADAEWRSVTPEQVQTMAARIMAPFTIKWETVDWYSTYLIGHGVSERYDGYGERVFIGGDATHTHSPKAGQGMNMSFMDALNVAWKLHLVINKFADHSVLKTYEEERSPVGQQLVDFDEQYSKRFSRGDKDTVVNGKNEETMHKIWVRANGLVSGYGVEYAANVFNATRHPLALTSPRLIPGYIFPRACVTRIVDVNVVQLEHEIPMNGAWRLYIFVGDAKVTQSLRDFCAFLDQPDSFYGRWRYEPDEKPRETTLPDSRFFSVATVFSGSRKEVCKATDARDLPALLRRHQDLIFSDDRPEERKWAPDAKDALVHAKFGIPGEGAVALVRPDGYVGIVLNLANGMATGGALEKYFSTFSVKSE</sequence>
<dbReference type="Proteomes" id="UP000054144">
    <property type="component" value="Unassembled WGS sequence"/>
</dbReference>
<dbReference type="Gene3D" id="3.50.50.60">
    <property type="entry name" value="FAD/NAD(P)-binding domain"/>
    <property type="match status" value="1"/>
</dbReference>
<dbReference type="InterPro" id="IPR050641">
    <property type="entry name" value="RIFMO-like"/>
</dbReference>
<protein>
    <submittedName>
        <fullName evidence="7">Putative FAD monooxygenase</fullName>
    </submittedName>
</protein>
<dbReference type="SUPFAM" id="SSF52833">
    <property type="entry name" value="Thioredoxin-like"/>
    <property type="match status" value="1"/>
</dbReference>
<evidence type="ECO:0000256" key="2">
    <source>
        <dbReference type="ARBA" id="ARBA00022630"/>
    </source>
</evidence>
<dbReference type="Pfam" id="PF07976">
    <property type="entry name" value="Phe_hydrox_dim"/>
    <property type="match status" value="1"/>
</dbReference>
<reference evidence="7 8" key="1">
    <citation type="journal article" date="2015" name="Fungal Genet. Biol.">
        <title>Evolution of novel wood decay mechanisms in Agaricales revealed by the genome sequences of Fistulina hepatica and Cylindrobasidium torrendii.</title>
        <authorList>
            <person name="Floudas D."/>
            <person name="Held B.W."/>
            <person name="Riley R."/>
            <person name="Nagy L.G."/>
            <person name="Koehler G."/>
            <person name="Ransdell A.S."/>
            <person name="Younus H."/>
            <person name="Chow J."/>
            <person name="Chiniquy J."/>
            <person name="Lipzen A."/>
            <person name="Tritt A."/>
            <person name="Sun H."/>
            <person name="Haridas S."/>
            <person name="LaButti K."/>
            <person name="Ohm R.A."/>
            <person name="Kues U."/>
            <person name="Blanchette R.A."/>
            <person name="Grigoriev I.V."/>
            <person name="Minto R.E."/>
            <person name="Hibbett D.S."/>
        </authorList>
    </citation>
    <scope>NUCLEOTIDE SEQUENCE [LARGE SCALE GENOMIC DNA]</scope>
    <source>
        <strain evidence="7 8">ATCC 64428</strain>
    </source>
</reference>
<dbReference type="PANTHER" id="PTHR43004:SF7">
    <property type="entry name" value="P-HYDROXYBENZOATE-M-HYDROXYLASE"/>
    <property type="match status" value="1"/>
</dbReference>
<dbReference type="InterPro" id="IPR036249">
    <property type="entry name" value="Thioredoxin-like_sf"/>
</dbReference>
<dbReference type="PRINTS" id="PR00420">
    <property type="entry name" value="RNGMNOXGNASE"/>
</dbReference>